<dbReference type="EMBL" id="JBBWWQ010000002">
    <property type="protein sequence ID" value="KAK8954210.1"/>
    <property type="molecule type" value="Genomic_DNA"/>
</dbReference>
<keyword evidence="3" id="KW-1185">Reference proteome</keyword>
<evidence type="ECO:0000256" key="1">
    <source>
        <dbReference type="SAM" id="Coils"/>
    </source>
</evidence>
<protein>
    <submittedName>
        <fullName evidence="2">Uncharacterized protein</fullName>
    </submittedName>
</protein>
<name>A0AAP0BZF3_9ASPA</name>
<gene>
    <name evidence="2" type="ORF">KSP39_PZI002246</name>
</gene>
<dbReference type="AlphaFoldDB" id="A0AAP0BZF3"/>
<reference evidence="2 3" key="1">
    <citation type="journal article" date="2022" name="Nat. Plants">
        <title>Genomes of leafy and leafless Platanthera orchids illuminate the evolution of mycoheterotrophy.</title>
        <authorList>
            <person name="Li M.H."/>
            <person name="Liu K.W."/>
            <person name="Li Z."/>
            <person name="Lu H.C."/>
            <person name="Ye Q.L."/>
            <person name="Zhang D."/>
            <person name="Wang J.Y."/>
            <person name="Li Y.F."/>
            <person name="Zhong Z.M."/>
            <person name="Liu X."/>
            <person name="Yu X."/>
            <person name="Liu D.K."/>
            <person name="Tu X.D."/>
            <person name="Liu B."/>
            <person name="Hao Y."/>
            <person name="Liao X.Y."/>
            <person name="Jiang Y.T."/>
            <person name="Sun W.H."/>
            <person name="Chen J."/>
            <person name="Chen Y.Q."/>
            <person name="Ai Y."/>
            <person name="Zhai J.W."/>
            <person name="Wu S.S."/>
            <person name="Zhou Z."/>
            <person name="Hsiao Y.Y."/>
            <person name="Wu W.L."/>
            <person name="Chen Y.Y."/>
            <person name="Lin Y.F."/>
            <person name="Hsu J.L."/>
            <person name="Li C.Y."/>
            <person name="Wang Z.W."/>
            <person name="Zhao X."/>
            <person name="Zhong W.Y."/>
            <person name="Ma X.K."/>
            <person name="Ma L."/>
            <person name="Huang J."/>
            <person name="Chen G.Z."/>
            <person name="Huang M.Z."/>
            <person name="Huang L."/>
            <person name="Peng D.H."/>
            <person name="Luo Y.B."/>
            <person name="Zou S.Q."/>
            <person name="Chen S.P."/>
            <person name="Lan S."/>
            <person name="Tsai W.C."/>
            <person name="Van de Peer Y."/>
            <person name="Liu Z.J."/>
        </authorList>
    </citation>
    <scope>NUCLEOTIDE SEQUENCE [LARGE SCALE GENOMIC DNA]</scope>
    <source>
        <strain evidence="2">Lor287</strain>
    </source>
</reference>
<organism evidence="2 3">
    <name type="scientific">Platanthera zijinensis</name>
    <dbReference type="NCBI Taxonomy" id="2320716"/>
    <lineage>
        <taxon>Eukaryota</taxon>
        <taxon>Viridiplantae</taxon>
        <taxon>Streptophyta</taxon>
        <taxon>Embryophyta</taxon>
        <taxon>Tracheophyta</taxon>
        <taxon>Spermatophyta</taxon>
        <taxon>Magnoliopsida</taxon>
        <taxon>Liliopsida</taxon>
        <taxon>Asparagales</taxon>
        <taxon>Orchidaceae</taxon>
        <taxon>Orchidoideae</taxon>
        <taxon>Orchideae</taxon>
        <taxon>Orchidinae</taxon>
        <taxon>Platanthera</taxon>
    </lineage>
</organism>
<sequence>MKAAVPELNILERFRQASVDLNVWQLVVFRGSQRQMVDKCTVPTASLLSDLKMEVKLCKRQMSNYKKAHAELMKKLSESKDALSSLKYSPLETYNPSESVK</sequence>
<keyword evidence="1" id="KW-0175">Coiled coil</keyword>
<evidence type="ECO:0000313" key="3">
    <source>
        <dbReference type="Proteomes" id="UP001418222"/>
    </source>
</evidence>
<feature type="coiled-coil region" evidence="1">
    <location>
        <begin position="48"/>
        <end position="82"/>
    </location>
</feature>
<evidence type="ECO:0000313" key="2">
    <source>
        <dbReference type="EMBL" id="KAK8954210.1"/>
    </source>
</evidence>
<dbReference type="Proteomes" id="UP001418222">
    <property type="component" value="Unassembled WGS sequence"/>
</dbReference>
<comment type="caution">
    <text evidence="2">The sequence shown here is derived from an EMBL/GenBank/DDBJ whole genome shotgun (WGS) entry which is preliminary data.</text>
</comment>
<accession>A0AAP0BZF3</accession>
<proteinExistence type="predicted"/>